<dbReference type="PROSITE" id="PS00018">
    <property type="entry name" value="EF_HAND_1"/>
    <property type="match status" value="1"/>
</dbReference>
<protein>
    <recommendedName>
        <fullName evidence="4">EF-hand domain-containing protein</fullName>
    </recommendedName>
</protein>
<dbReference type="AlphaFoldDB" id="A0A1F8EH79"/>
<accession>A0A1F8EH79</accession>
<sequence length="287" mass="31302">MNHRIKLFIGFLAFVAVVSVSSFFDVFSGVRAIFSEPAEPLPPLADDSDHDGLPDSEESYWGVDFQNPDTDSDGFLDGEEVASRHDPAIPGPGDSLVDMNLTQKVADLALGGLVEGSLKLSNANFESSVDNLTASVMDEGLASFFPNIDLSQIKTSQSIKENEDAYFQQIDVVLEKFVKALRQEADEINSKLGLIDNGGMANPKFIAYFISQKELFDSIAEEGMQIVVPADWSNEHLALIGYILQLSEVNEALAQGKDDPVRAAMGFNLFVSMLGDLPKVIESFLKN</sequence>
<evidence type="ECO:0000313" key="3">
    <source>
        <dbReference type="Proteomes" id="UP000177117"/>
    </source>
</evidence>
<gene>
    <name evidence="2" type="ORF">A2650_05060</name>
</gene>
<feature type="region of interest" description="Disordered" evidence="1">
    <location>
        <begin position="38"/>
        <end position="64"/>
    </location>
</feature>
<organism evidence="2 3">
    <name type="scientific">Candidatus Yanofskybacteria bacterium RIFCSPHIGHO2_01_FULL_41_53</name>
    <dbReference type="NCBI Taxonomy" id="1802663"/>
    <lineage>
        <taxon>Bacteria</taxon>
        <taxon>Candidatus Yanofskyibacteriota</taxon>
    </lineage>
</organism>
<evidence type="ECO:0000313" key="2">
    <source>
        <dbReference type="EMBL" id="OGN00185.1"/>
    </source>
</evidence>
<reference evidence="2 3" key="1">
    <citation type="journal article" date="2016" name="Nat. Commun.">
        <title>Thousands of microbial genomes shed light on interconnected biogeochemical processes in an aquifer system.</title>
        <authorList>
            <person name="Anantharaman K."/>
            <person name="Brown C.T."/>
            <person name="Hug L.A."/>
            <person name="Sharon I."/>
            <person name="Castelle C.J."/>
            <person name="Probst A.J."/>
            <person name="Thomas B.C."/>
            <person name="Singh A."/>
            <person name="Wilkins M.J."/>
            <person name="Karaoz U."/>
            <person name="Brodie E.L."/>
            <person name="Williams K.H."/>
            <person name="Hubbard S.S."/>
            <person name="Banfield J.F."/>
        </authorList>
    </citation>
    <scope>NUCLEOTIDE SEQUENCE [LARGE SCALE GENOMIC DNA]</scope>
</reference>
<proteinExistence type="predicted"/>
<evidence type="ECO:0008006" key="4">
    <source>
        <dbReference type="Google" id="ProtNLM"/>
    </source>
</evidence>
<feature type="compositionally biased region" description="Acidic residues" evidence="1">
    <location>
        <begin position="46"/>
        <end position="58"/>
    </location>
</feature>
<name>A0A1F8EH79_9BACT</name>
<dbReference type="EMBL" id="MGJD01000027">
    <property type="protein sequence ID" value="OGN00185.1"/>
    <property type="molecule type" value="Genomic_DNA"/>
</dbReference>
<evidence type="ECO:0000256" key="1">
    <source>
        <dbReference type="SAM" id="MobiDB-lite"/>
    </source>
</evidence>
<dbReference type="InterPro" id="IPR018247">
    <property type="entry name" value="EF_Hand_1_Ca_BS"/>
</dbReference>
<comment type="caution">
    <text evidence="2">The sequence shown here is derived from an EMBL/GenBank/DDBJ whole genome shotgun (WGS) entry which is preliminary data.</text>
</comment>
<dbReference type="Proteomes" id="UP000177117">
    <property type="component" value="Unassembled WGS sequence"/>
</dbReference>